<protein>
    <submittedName>
        <fullName evidence="5">Class B sortase</fullName>
    </submittedName>
</protein>
<feature type="transmembrane region" description="Helical" evidence="4">
    <location>
        <begin position="14"/>
        <end position="38"/>
    </location>
</feature>
<organism evidence="5 6">
    <name type="scientific">Schaedlerella arabinosiphila</name>
    <dbReference type="NCBI Taxonomy" id="2044587"/>
    <lineage>
        <taxon>Bacteria</taxon>
        <taxon>Bacillati</taxon>
        <taxon>Bacillota</taxon>
        <taxon>Clostridia</taxon>
        <taxon>Lachnospirales</taxon>
        <taxon>Lachnospiraceae</taxon>
        <taxon>Schaedlerella</taxon>
    </lineage>
</organism>
<dbReference type="InterPro" id="IPR005754">
    <property type="entry name" value="Sortase"/>
</dbReference>
<dbReference type="CDD" id="cd05826">
    <property type="entry name" value="Sortase_B"/>
    <property type="match status" value="1"/>
</dbReference>
<evidence type="ECO:0000256" key="3">
    <source>
        <dbReference type="SAM" id="MobiDB-lite"/>
    </source>
</evidence>
<dbReference type="Proteomes" id="UP000274920">
    <property type="component" value="Unassembled WGS sequence"/>
</dbReference>
<evidence type="ECO:0000313" key="6">
    <source>
        <dbReference type="Proteomes" id="UP000274920"/>
    </source>
</evidence>
<sequence length="317" mass="34749">MNQNKKRHTNDKTLILVLVGILAAAFCVIGIVIGIGMFKSKDDKVKEPVKKEAEAASIKVNEPEVQPEPEPVLETVPRKIDFQGLWAINPDAYAFIEIPGTQVNYPVMQSSTQEEDYYLNVTFEGVAALPGSIYSRMVNAKDFTDPITVIYGHDMLDGSYFGDLKNYIDRGFFDTYRDMYIYTPERQFEYKIIAEVVHDDTLISATHDLKVPDSVPAFIQELQGIPEPQNQFAEDMTVTPEDRLVTLSTCIGDRPNNRRLIVAKLVNEKLIADQPAENPADPAAADPGAAAPAGADPAAADPAANPGNTGTPEAPQP</sequence>
<feature type="region of interest" description="Disordered" evidence="3">
    <location>
        <begin position="273"/>
        <end position="317"/>
    </location>
</feature>
<keyword evidence="4" id="KW-0472">Membrane</keyword>
<dbReference type="InterPro" id="IPR009835">
    <property type="entry name" value="SrtB"/>
</dbReference>
<dbReference type="Pfam" id="PF04203">
    <property type="entry name" value="Sortase"/>
    <property type="match status" value="1"/>
</dbReference>
<dbReference type="InterPro" id="IPR023365">
    <property type="entry name" value="Sortase_dom-sf"/>
</dbReference>
<evidence type="ECO:0000256" key="1">
    <source>
        <dbReference type="ARBA" id="ARBA00022801"/>
    </source>
</evidence>
<keyword evidence="1" id="KW-0378">Hydrolase</keyword>
<evidence type="ECO:0000256" key="2">
    <source>
        <dbReference type="PIRSR" id="PIRSR605754-1"/>
    </source>
</evidence>
<feature type="active site" description="Acyl-thioester intermediate" evidence="2">
    <location>
        <position position="250"/>
    </location>
</feature>
<dbReference type="AlphaFoldDB" id="A0A3R8KYE4"/>
<name>A0A3R8KYE4_9FIRM</name>
<keyword evidence="4" id="KW-0812">Transmembrane</keyword>
<dbReference type="SUPFAM" id="SSF63817">
    <property type="entry name" value="Sortase"/>
    <property type="match status" value="1"/>
</dbReference>
<comment type="caution">
    <text evidence="5">The sequence shown here is derived from an EMBL/GenBank/DDBJ whole genome shotgun (WGS) entry which is preliminary data.</text>
</comment>
<feature type="active site" description="Proton donor/acceptor" evidence="2">
    <location>
        <position position="153"/>
    </location>
</feature>
<feature type="compositionally biased region" description="Low complexity" evidence="3">
    <location>
        <begin position="273"/>
        <end position="308"/>
    </location>
</feature>
<dbReference type="Gene3D" id="2.40.260.10">
    <property type="entry name" value="Sortase"/>
    <property type="match status" value="1"/>
</dbReference>
<evidence type="ECO:0000313" key="5">
    <source>
        <dbReference type="EMBL" id="RRK34504.1"/>
    </source>
</evidence>
<accession>A0A3R8KYE4</accession>
<dbReference type="EMBL" id="RHJS01000002">
    <property type="protein sequence ID" value="RRK34504.1"/>
    <property type="molecule type" value="Genomic_DNA"/>
</dbReference>
<keyword evidence="6" id="KW-1185">Reference proteome</keyword>
<dbReference type="RefSeq" id="WP_125129618.1">
    <property type="nucleotide sequence ID" value="NZ_RHJS01000002.1"/>
</dbReference>
<proteinExistence type="predicted"/>
<evidence type="ECO:0000256" key="4">
    <source>
        <dbReference type="SAM" id="Phobius"/>
    </source>
</evidence>
<keyword evidence="4" id="KW-1133">Transmembrane helix</keyword>
<reference evidence="5" key="1">
    <citation type="submission" date="2018-10" db="EMBL/GenBank/DDBJ databases">
        <title>Schaedlerella arabinophila gen. nov. sp. nov., isolated from the mouse intestinal tract and comparative analysis with the genome of the closely related altered Schaedler flora strain ASF502.</title>
        <authorList>
            <person name="Miyake S."/>
            <person name="Soh M."/>
            <person name="Seedorf H."/>
        </authorList>
    </citation>
    <scope>NUCLEOTIDE SEQUENCE [LARGE SCALE GENOMIC DNA]</scope>
    <source>
        <strain evidence="5">DSM 106076</strain>
    </source>
</reference>
<gene>
    <name evidence="5" type="ORF">EBB54_26580</name>
</gene>
<dbReference type="GO" id="GO:0016787">
    <property type="term" value="F:hydrolase activity"/>
    <property type="evidence" value="ECO:0007669"/>
    <property type="project" value="UniProtKB-KW"/>
</dbReference>